<dbReference type="Gene3D" id="1.10.510.10">
    <property type="entry name" value="Transferase(Phosphotransferase) domain 1"/>
    <property type="match status" value="1"/>
</dbReference>
<evidence type="ECO:0000256" key="8">
    <source>
        <dbReference type="PROSITE-ProRule" id="PRU10141"/>
    </source>
</evidence>
<dbReference type="InterPro" id="IPR011009">
    <property type="entry name" value="Kinase-like_dom_sf"/>
</dbReference>
<evidence type="ECO:0000313" key="12">
    <source>
        <dbReference type="EMBL" id="KAK5084542.1"/>
    </source>
</evidence>
<dbReference type="Proteomes" id="UP001309876">
    <property type="component" value="Unassembled WGS sequence"/>
</dbReference>
<dbReference type="GO" id="GO:0034045">
    <property type="term" value="C:phagophore assembly site membrane"/>
    <property type="evidence" value="ECO:0007669"/>
    <property type="project" value="UniProtKB-SubCell"/>
</dbReference>
<organism evidence="12 13">
    <name type="scientific">Lithohypha guttulata</name>
    <dbReference type="NCBI Taxonomy" id="1690604"/>
    <lineage>
        <taxon>Eukaryota</taxon>
        <taxon>Fungi</taxon>
        <taxon>Dikarya</taxon>
        <taxon>Ascomycota</taxon>
        <taxon>Pezizomycotina</taxon>
        <taxon>Eurotiomycetes</taxon>
        <taxon>Chaetothyriomycetidae</taxon>
        <taxon>Chaetothyriales</taxon>
        <taxon>Trichomeriaceae</taxon>
        <taxon>Lithohypha</taxon>
    </lineage>
</organism>
<dbReference type="GO" id="GO:0006914">
    <property type="term" value="P:autophagy"/>
    <property type="evidence" value="ECO:0007669"/>
    <property type="project" value="UniProtKB-KW"/>
</dbReference>
<evidence type="ECO:0000256" key="4">
    <source>
        <dbReference type="ARBA" id="ARBA00022741"/>
    </source>
</evidence>
<dbReference type="Pfam" id="PF00069">
    <property type="entry name" value="Pkinase"/>
    <property type="match status" value="1"/>
</dbReference>
<proteinExistence type="inferred from homology"/>
<dbReference type="PROSITE" id="PS50011">
    <property type="entry name" value="PROTEIN_KINASE_DOM"/>
    <property type="match status" value="1"/>
</dbReference>
<dbReference type="SUPFAM" id="SSF56112">
    <property type="entry name" value="Protein kinase-like (PK-like)"/>
    <property type="match status" value="1"/>
</dbReference>
<name>A0AAN7SY52_9EURO</name>
<evidence type="ECO:0000259" key="11">
    <source>
        <dbReference type="PROSITE" id="PS50011"/>
    </source>
</evidence>
<feature type="binding site" evidence="8">
    <location>
        <position position="59"/>
    </location>
    <ligand>
        <name>ATP</name>
        <dbReference type="ChEBI" id="CHEBI:30616"/>
    </ligand>
</feature>
<dbReference type="PROSITE" id="PS00108">
    <property type="entry name" value="PROTEIN_KINASE_ST"/>
    <property type="match status" value="1"/>
</dbReference>
<protein>
    <recommendedName>
        <fullName evidence="2">Serine/threonine-protein kinase ATG1</fullName>
    </recommendedName>
    <alternativeName>
        <fullName evidence="7">Autophagy-related protein 1</fullName>
    </alternativeName>
    <alternativeName>
        <fullName evidence="3">Serine/threonine-protein kinase atg1</fullName>
    </alternativeName>
</protein>
<dbReference type="FunFam" id="1.10.510.10:FF:000549">
    <property type="entry name" value="Protein serine/threonine kinase (Ran1), putative"/>
    <property type="match status" value="1"/>
</dbReference>
<feature type="region of interest" description="Disordered" evidence="10">
    <location>
        <begin position="348"/>
        <end position="376"/>
    </location>
</feature>
<evidence type="ECO:0000256" key="5">
    <source>
        <dbReference type="ARBA" id="ARBA00022840"/>
    </source>
</evidence>
<evidence type="ECO:0000256" key="3">
    <source>
        <dbReference type="ARBA" id="ARBA00019599"/>
    </source>
</evidence>
<reference evidence="12 13" key="1">
    <citation type="submission" date="2023-08" db="EMBL/GenBank/DDBJ databases">
        <title>Black Yeasts Isolated from many extreme environments.</title>
        <authorList>
            <person name="Coleine C."/>
            <person name="Stajich J.E."/>
            <person name="Selbmann L."/>
        </authorList>
    </citation>
    <scope>NUCLEOTIDE SEQUENCE [LARGE SCALE GENOMIC DNA]</scope>
    <source>
        <strain evidence="12 13">CCFEE 5910</strain>
    </source>
</reference>
<keyword evidence="4 8" id="KW-0547">Nucleotide-binding</keyword>
<evidence type="ECO:0000313" key="13">
    <source>
        <dbReference type="Proteomes" id="UP001309876"/>
    </source>
</evidence>
<keyword evidence="12" id="KW-0418">Kinase</keyword>
<keyword evidence="5 8" id="KW-0067">ATP-binding</keyword>
<evidence type="ECO:0000256" key="7">
    <source>
        <dbReference type="ARBA" id="ARBA00030237"/>
    </source>
</evidence>
<sequence length="413" mass="46054">MLLTPPPSPHLRSICLSPEDRLGCVLANRLELVSVLGVGAYGVVYQAVDIYTNELYAVKALPKHGLDARQRRFQQAEIALHYQASQHPNVVSLMRVMDSPDCTYVVLEYCPEGDLFSNITERGCFVNDDRLAKHVFLQLLDAVQFCHSVGIYHRDLKPENVLVTDNGHTVKLADFGLATREKITTDFGCGSTFYMSPECQRPSTRSHAYYASAPNDVWSLGVMLVNLTCGRNPWKKASPEDSTFRAYLKDPNFLTSILPVAPELNLILRRIFECDPQQRISLAELREVILACPRFTVSSYHELPPSPGQDYEYVDTMDCENMALPPSPPTSPLSSAFPIEVSEWSLFKPGSKQTSETSTSSSSSFDSGYESEPSPGDLSHAQAFNVYGNVLPFNDYDKPSYQVRFVPPSIAVY</sequence>
<keyword evidence="12" id="KW-0808">Transferase</keyword>
<dbReference type="EMBL" id="JAVRRJ010000005">
    <property type="protein sequence ID" value="KAK5084542.1"/>
    <property type="molecule type" value="Genomic_DNA"/>
</dbReference>
<dbReference type="CDD" id="cd13993">
    <property type="entry name" value="STKc_Pat1_like"/>
    <property type="match status" value="1"/>
</dbReference>
<dbReference type="PROSITE" id="PS00107">
    <property type="entry name" value="PROTEIN_KINASE_ATP"/>
    <property type="match status" value="1"/>
</dbReference>
<dbReference type="GO" id="GO:0005524">
    <property type="term" value="F:ATP binding"/>
    <property type="evidence" value="ECO:0007669"/>
    <property type="project" value="UniProtKB-UniRule"/>
</dbReference>
<evidence type="ECO:0000256" key="9">
    <source>
        <dbReference type="RuleBase" id="RU000304"/>
    </source>
</evidence>
<evidence type="ECO:0000256" key="6">
    <source>
        <dbReference type="ARBA" id="ARBA00023006"/>
    </source>
</evidence>
<evidence type="ECO:0000256" key="10">
    <source>
        <dbReference type="SAM" id="MobiDB-lite"/>
    </source>
</evidence>
<feature type="domain" description="Protein kinase" evidence="11">
    <location>
        <begin position="30"/>
        <end position="295"/>
    </location>
</feature>
<keyword evidence="13" id="KW-1185">Reference proteome</keyword>
<gene>
    <name evidence="12" type="primary">SKS1</name>
    <name evidence="12" type="ORF">LTR05_005620</name>
</gene>
<evidence type="ECO:0000256" key="1">
    <source>
        <dbReference type="ARBA" id="ARBA00004623"/>
    </source>
</evidence>
<dbReference type="InterPro" id="IPR008271">
    <property type="entry name" value="Ser/Thr_kinase_AS"/>
</dbReference>
<comment type="similarity">
    <text evidence="9">Belongs to the protein kinase superfamily.</text>
</comment>
<dbReference type="InterPro" id="IPR000719">
    <property type="entry name" value="Prot_kinase_dom"/>
</dbReference>
<keyword evidence="9 12" id="KW-0723">Serine/threonine-protein kinase</keyword>
<comment type="subcellular location">
    <subcellularLocation>
        <location evidence="1">Preautophagosomal structure membrane</location>
        <topology evidence="1">Peripheral membrane protein</topology>
    </subcellularLocation>
</comment>
<dbReference type="SMART" id="SM00220">
    <property type="entry name" value="S_TKc"/>
    <property type="match status" value="1"/>
</dbReference>
<feature type="compositionally biased region" description="Low complexity" evidence="10">
    <location>
        <begin position="351"/>
        <end position="374"/>
    </location>
</feature>
<dbReference type="PANTHER" id="PTHR24348:SF68">
    <property type="entry name" value="SERINE_THREONINE-PROTEIN KINASE ATG1C"/>
    <property type="match status" value="1"/>
</dbReference>
<dbReference type="InterPro" id="IPR045269">
    <property type="entry name" value="Atg1-like"/>
</dbReference>
<dbReference type="PANTHER" id="PTHR24348">
    <property type="entry name" value="SERINE/THREONINE-PROTEIN KINASE UNC-51-RELATED"/>
    <property type="match status" value="1"/>
</dbReference>
<accession>A0AAN7SY52</accession>
<keyword evidence="6" id="KW-0072">Autophagy</keyword>
<evidence type="ECO:0000256" key="2">
    <source>
        <dbReference type="ARBA" id="ARBA00018572"/>
    </source>
</evidence>
<dbReference type="AlphaFoldDB" id="A0AAN7SY52"/>
<dbReference type="InterPro" id="IPR017441">
    <property type="entry name" value="Protein_kinase_ATP_BS"/>
</dbReference>
<dbReference type="GO" id="GO:0010506">
    <property type="term" value="P:regulation of autophagy"/>
    <property type="evidence" value="ECO:0007669"/>
    <property type="project" value="InterPro"/>
</dbReference>
<dbReference type="GO" id="GO:0004674">
    <property type="term" value="F:protein serine/threonine kinase activity"/>
    <property type="evidence" value="ECO:0007669"/>
    <property type="project" value="UniProtKB-KW"/>
</dbReference>
<comment type="caution">
    <text evidence="12">The sequence shown here is derived from an EMBL/GenBank/DDBJ whole genome shotgun (WGS) entry which is preliminary data.</text>
</comment>